<keyword evidence="1" id="KW-0378">Hydrolase</keyword>
<sequence length="173" mass="18707">MKIAIDIGHNCPPKDTGASKFKNECEMNKAIGEHLIALLVKAGVDVIDCRPARAESVKVSLWKRTNAANTQGADFYVSIHHNAGGGQGSEVYAVSREGKTVAKAVLNKLISLGFKDRGVKQANFSVLINSFMPAILIECCFVDSQTDCDLWDSLGAKTMAEAIFKGLQESLEF</sequence>
<feature type="domain" description="MurNAc-LAA" evidence="2">
    <location>
        <begin position="65"/>
        <end position="168"/>
    </location>
</feature>
<dbReference type="InterPro" id="IPR050695">
    <property type="entry name" value="N-acetylmuramoyl_amidase_3"/>
</dbReference>
<accession>A0A2A2TLI4</accession>
<dbReference type="CDD" id="cd02696">
    <property type="entry name" value="MurNAc-LAA"/>
    <property type="match status" value="1"/>
</dbReference>
<dbReference type="InterPro" id="IPR002508">
    <property type="entry name" value="MurNAc-LAA_cat"/>
</dbReference>
<dbReference type="PANTHER" id="PTHR30404:SF0">
    <property type="entry name" value="N-ACETYLMURAMOYL-L-ALANINE AMIDASE AMIC"/>
    <property type="match status" value="1"/>
</dbReference>
<organism evidence="3 4">
    <name type="scientific">Brunnivagina elsteri CCALA 953</name>
    <dbReference type="NCBI Taxonomy" id="987040"/>
    <lineage>
        <taxon>Bacteria</taxon>
        <taxon>Bacillati</taxon>
        <taxon>Cyanobacteriota</taxon>
        <taxon>Cyanophyceae</taxon>
        <taxon>Nostocales</taxon>
        <taxon>Calotrichaceae</taxon>
        <taxon>Brunnivagina</taxon>
    </lineage>
</organism>
<dbReference type="GO" id="GO:0008745">
    <property type="term" value="F:N-acetylmuramoyl-L-alanine amidase activity"/>
    <property type="evidence" value="ECO:0007669"/>
    <property type="project" value="InterPro"/>
</dbReference>
<evidence type="ECO:0000313" key="4">
    <source>
        <dbReference type="Proteomes" id="UP000218238"/>
    </source>
</evidence>
<dbReference type="OrthoDB" id="9763643at2"/>
<evidence type="ECO:0000256" key="1">
    <source>
        <dbReference type="ARBA" id="ARBA00022801"/>
    </source>
</evidence>
<dbReference type="GO" id="GO:0030288">
    <property type="term" value="C:outer membrane-bounded periplasmic space"/>
    <property type="evidence" value="ECO:0007669"/>
    <property type="project" value="TreeGrafter"/>
</dbReference>
<protein>
    <submittedName>
        <fullName evidence="3">N-acetylmuramoyl-L-alanine amidase</fullName>
    </submittedName>
</protein>
<dbReference type="GO" id="GO:0009253">
    <property type="term" value="P:peptidoglycan catabolic process"/>
    <property type="evidence" value="ECO:0007669"/>
    <property type="project" value="InterPro"/>
</dbReference>
<gene>
    <name evidence="3" type="ORF">CK510_07810</name>
</gene>
<evidence type="ECO:0000313" key="3">
    <source>
        <dbReference type="EMBL" id="PAX58367.1"/>
    </source>
</evidence>
<dbReference type="Gene3D" id="3.40.630.40">
    <property type="entry name" value="Zn-dependent exopeptidases"/>
    <property type="match status" value="1"/>
</dbReference>
<reference evidence="3 4" key="1">
    <citation type="submission" date="2017-08" db="EMBL/GenBank/DDBJ databases">
        <title>Draft genome sequence of filamentous cyanobacterium Calothrix elsteri CCALA 953.</title>
        <authorList>
            <person name="Gagunashvili A.N."/>
            <person name="Elster J."/>
            <person name="Andresson O.S."/>
        </authorList>
    </citation>
    <scope>NUCLEOTIDE SEQUENCE [LARGE SCALE GENOMIC DNA]</scope>
    <source>
        <strain evidence="3 4">CCALA 953</strain>
    </source>
</reference>
<dbReference type="SMART" id="SM00646">
    <property type="entry name" value="Ami_3"/>
    <property type="match status" value="1"/>
</dbReference>
<keyword evidence="4" id="KW-1185">Reference proteome</keyword>
<dbReference type="SUPFAM" id="SSF53187">
    <property type="entry name" value="Zn-dependent exopeptidases"/>
    <property type="match status" value="1"/>
</dbReference>
<evidence type="ECO:0000259" key="2">
    <source>
        <dbReference type="SMART" id="SM00646"/>
    </source>
</evidence>
<name>A0A2A2TLI4_9CYAN</name>
<dbReference type="PANTHER" id="PTHR30404">
    <property type="entry name" value="N-ACETYLMURAMOYL-L-ALANINE AMIDASE"/>
    <property type="match status" value="1"/>
</dbReference>
<dbReference type="Pfam" id="PF01520">
    <property type="entry name" value="Amidase_3"/>
    <property type="match status" value="1"/>
</dbReference>
<dbReference type="Proteomes" id="UP000218238">
    <property type="component" value="Unassembled WGS sequence"/>
</dbReference>
<dbReference type="RefSeq" id="WP_095721167.1">
    <property type="nucleotide sequence ID" value="NZ_NTFS01000059.1"/>
</dbReference>
<dbReference type="AlphaFoldDB" id="A0A2A2TLI4"/>
<comment type="caution">
    <text evidence="3">The sequence shown here is derived from an EMBL/GenBank/DDBJ whole genome shotgun (WGS) entry which is preliminary data.</text>
</comment>
<proteinExistence type="predicted"/>
<dbReference type="EMBL" id="NTFS01000059">
    <property type="protein sequence ID" value="PAX58367.1"/>
    <property type="molecule type" value="Genomic_DNA"/>
</dbReference>